<comment type="caution">
    <text evidence="1">The sequence shown here is derived from an EMBL/GenBank/DDBJ whole genome shotgun (WGS) entry which is preliminary data.</text>
</comment>
<accession>A0A226WWF4</accession>
<protein>
    <submittedName>
        <fullName evidence="1">Uncharacterized protein</fullName>
    </submittedName>
</protein>
<reference evidence="2" key="1">
    <citation type="submission" date="2017-01" db="EMBL/GenBank/DDBJ databases">
        <title>Genome Analysis of Deinococcus marmoris KOPRI26562.</title>
        <authorList>
            <person name="Kim J.H."/>
            <person name="Oh H.-M."/>
        </authorList>
    </citation>
    <scope>NUCLEOTIDE SEQUENCE [LARGE SCALE GENOMIC DNA]</scope>
    <source>
        <strain evidence="2">PAMC 26633</strain>
    </source>
</reference>
<organism evidence="1 2">
    <name type="scientific">Caballeronia sordidicola</name>
    <name type="common">Burkholderia sordidicola</name>
    <dbReference type="NCBI Taxonomy" id="196367"/>
    <lineage>
        <taxon>Bacteria</taxon>
        <taxon>Pseudomonadati</taxon>
        <taxon>Pseudomonadota</taxon>
        <taxon>Betaproteobacteria</taxon>
        <taxon>Burkholderiales</taxon>
        <taxon>Burkholderiaceae</taxon>
        <taxon>Caballeronia</taxon>
    </lineage>
</organism>
<dbReference type="AlphaFoldDB" id="A0A226WWF4"/>
<sequence>MKVARVAHNAMYKRGYRLIKRQKSFVQSRLCIVSINVANTSVLALRHGRCRI</sequence>
<evidence type="ECO:0000313" key="2">
    <source>
        <dbReference type="Proteomes" id="UP000214720"/>
    </source>
</evidence>
<dbReference type="Proteomes" id="UP000214720">
    <property type="component" value="Unassembled WGS sequence"/>
</dbReference>
<name>A0A226WWF4_CABSO</name>
<gene>
    <name evidence="1" type="ORF">BSU04_29340</name>
</gene>
<proteinExistence type="predicted"/>
<evidence type="ECO:0000313" key="1">
    <source>
        <dbReference type="EMBL" id="OXC74908.1"/>
    </source>
</evidence>
<dbReference type="EMBL" id="MTHB01000198">
    <property type="protein sequence ID" value="OXC74908.1"/>
    <property type="molecule type" value="Genomic_DNA"/>
</dbReference>